<feature type="active site" description="Charge relay system" evidence="5 6">
    <location>
        <position position="151"/>
    </location>
</feature>
<dbReference type="SUPFAM" id="SSF52743">
    <property type="entry name" value="Subtilisin-like"/>
    <property type="match status" value="1"/>
</dbReference>
<evidence type="ECO:0000256" key="2">
    <source>
        <dbReference type="ARBA" id="ARBA00022670"/>
    </source>
</evidence>
<dbReference type="GO" id="GO:0006508">
    <property type="term" value="P:proteolysis"/>
    <property type="evidence" value="ECO:0007669"/>
    <property type="project" value="UniProtKB-KW"/>
</dbReference>
<dbReference type="InterPro" id="IPR036852">
    <property type="entry name" value="Peptidase_S8/S53_dom_sf"/>
</dbReference>
<dbReference type="InterPro" id="IPR000209">
    <property type="entry name" value="Peptidase_S8/S53_dom"/>
</dbReference>
<dbReference type="Pfam" id="PF00082">
    <property type="entry name" value="Peptidase_S8"/>
    <property type="match status" value="1"/>
</dbReference>
<dbReference type="PROSITE" id="PS51892">
    <property type="entry name" value="SUBTILASE"/>
    <property type="match status" value="1"/>
</dbReference>
<dbReference type="Gene3D" id="3.40.50.200">
    <property type="entry name" value="Peptidase S8/S53 domain"/>
    <property type="match status" value="1"/>
</dbReference>
<sequence length="438" mass="47284">MILNLEPLRWIRENRQQVDVSVQQHLIDKMRWTQYVPCFLHRVIAKLLYYVMRMPVIVEFESTFSAQSEAIVSRWRSHNIKVKRQFSHYPGCATRLTLRKMNHLLRQDGVRKVYLDRKVTALLDKATPSVNSHRLWNASITGQGVGIAVIDTGVAPHPDLTEPRNRIVAFKDFIGHETEPYDDNGHGTHCAGDAAGNGTASDGKYRGPAYEADIIGVKVLDKQGSGQLSDLIAGVDWCIENRDTYNIRILSLSVGSPASGRVKDDPLARAVRQAWTSGLVVVAAAGNSGPNGGTITSPGVVPEIITVGASDDHDTIRSDDDEVASFSSRGPTPEGVPKPDVVAPGTHVVSLRANGSYLDKTNIESVVNDDYVSLSGTSMATPIVAGIAAQLIQKDADLTPDDVKTALTETATSLGDEPNAEGHGLVNATAALDALANR</sequence>
<protein>
    <recommendedName>
        <fullName evidence="9">Peptidase S8/S53 domain-containing protein</fullName>
    </recommendedName>
</protein>
<name>A0A1U9K8E3_9BACL</name>
<evidence type="ECO:0000259" key="9">
    <source>
        <dbReference type="Pfam" id="PF00082"/>
    </source>
</evidence>
<keyword evidence="11" id="KW-1185">Reference proteome</keyword>
<feature type="active site" description="Charge relay system" evidence="5 6">
    <location>
        <position position="378"/>
    </location>
</feature>
<reference evidence="10 11" key="1">
    <citation type="journal article" date="2015" name="Int. J. Syst. Evol. Microbiol.">
        <title>Novibacillus thermophilus gen. nov., sp. nov., a Gram-staining-negative and moderately thermophilic member of the family Thermoactinomycetaceae.</title>
        <authorList>
            <person name="Yang G."/>
            <person name="Chen J."/>
            <person name="Zhou S."/>
        </authorList>
    </citation>
    <scope>NUCLEOTIDE SEQUENCE [LARGE SCALE GENOMIC DNA]</scope>
    <source>
        <strain evidence="10 11">SG-1</strain>
    </source>
</reference>
<feature type="region of interest" description="Disordered" evidence="8">
    <location>
        <begin position="311"/>
        <end position="339"/>
    </location>
</feature>
<dbReference type="InterPro" id="IPR015500">
    <property type="entry name" value="Peptidase_S8_subtilisin-rel"/>
</dbReference>
<dbReference type="InterPro" id="IPR023828">
    <property type="entry name" value="Peptidase_S8_Ser-AS"/>
</dbReference>
<keyword evidence="3 6" id="KW-0378">Hydrolase</keyword>
<evidence type="ECO:0000256" key="3">
    <source>
        <dbReference type="ARBA" id="ARBA00022801"/>
    </source>
</evidence>
<evidence type="ECO:0000313" key="11">
    <source>
        <dbReference type="Proteomes" id="UP000188603"/>
    </source>
</evidence>
<dbReference type="SMR" id="A0A1U9K8E3"/>
<dbReference type="InterPro" id="IPR022398">
    <property type="entry name" value="Peptidase_S8_His-AS"/>
</dbReference>
<accession>A0A1U9K8E3</accession>
<dbReference type="PROSITE" id="PS00138">
    <property type="entry name" value="SUBTILASE_SER"/>
    <property type="match status" value="1"/>
</dbReference>
<evidence type="ECO:0000256" key="5">
    <source>
        <dbReference type="PIRSR" id="PIRSR615500-1"/>
    </source>
</evidence>
<evidence type="ECO:0000256" key="8">
    <source>
        <dbReference type="SAM" id="MobiDB-lite"/>
    </source>
</evidence>
<dbReference type="CDD" id="cd07487">
    <property type="entry name" value="Peptidases_S8_1"/>
    <property type="match status" value="1"/>
</dbReference>
<gene>
    <name evidence="10" type="ORF">B0W44_11515</name>
</gene>
<keyword evidence="4 6" id="KW-0720">Serine protease</keyword>
<evidence type="ECO:0000256" key="4">
    <source>
        <dbReference type="ARBA" id="ARBA00022825"/>
    </source>
</evidence>
<dbReference type="PROSITE" id="PS00136">
    <property type="entry name" value="SUBTILASE_ASP"/>
    <property type="match status" value="1"/>
</dbReference>
<evidence type="ECO:0000256" key="7">
    <source>
        <dbReference type="RuleBase" id="RU003355"/>
    </source>
</evidence>
<feature type="active site" description="Charge relay system" evidence="5 6">
    <location>
        <position position="186"/>
    </location>
</feature>
<dbReference type="InterPro" id="IPR023827">
    <property type="entry name" value="Peptidase_S8_Asp-AS"/>
</dbReference>
<dbReference type="STRING" id="1471761.B0W44_11515"/>
<proteinExistence type="inferred from homology"/>
<organism evidence="10 11">
    <name type="scientific">Novibacillus thermophilus</name>
    <dbReference type="NCBI Taxonomy" id="1471761"/>
    <lineage>
        <taxon>Bacteria</taxon>
        <taxon>Bacillati</taxon>
        <taxon>Bacillota</taxon>
        <taxon>Bacilli</taxon>
        <taxon>Bacillales</taxon>
        <taxon>Thermoactinomycetaceae</taxon>
        <taxon>Novibacillus</taxon>
    </lineage>
</organism>
<dbReference type="InterPro" id="IPR050131">
    <property type="entry name" value="Peptidase_S8_subtilisin-like"/>
</dbReference>
<dbReference type="AlphaFoldDB" id="A0A1U9K8E3"/>
<dbReference type="KEGG" id="ntr:B0W44_11515"/>
<evidence type="ECO:0000256" key="6">
    <source>
        <dbReference type="PROSITE-ProRule" id="PRU01240"/>
    </source>
</evidence>
<dbReference type="PRINTS" id="PR00723">
    <property type="entry name" value="SUBTILISIN"/>
</dbReference>
<evidence type="ECO:0000256" key="1">
    <source>
        <dbReference type="ARBA" id="ARBA00011073"/>
    </source>
</evidence>
<feature type="domain" description="Peptidase S8/S53" evidence="9">
    <location>
        <begin position="142"/>
        <end position="419"/>
    </location>
</feature>
<dbReference type="PROSITE" id="PS00137">
    <property type="entry name" value="SUBTILASE_HIS"/>
    <property type="match status" value="1"/>
</dbReference>
<dbReference type="EMBL" id="CP019699">
    <property type="protein sequence ID" value="AQS56298.1"/>
    <property type="molecule type" value="Genomic_DNA"/>
</dbReference>
<dbReference type="PANTHER" id="PTHR43806:SF65">
    <property type="entry name" value="SERINE PROTEASE APRX"/>
    <property type="match status" value="1"/>
</dbReference>
<dbReference type="PANTHER" id="PTHR43806">
    <property type="entry name" value="PEPTIDASE S8"/>
    <property type="match status" value="1"/>
</dbReference>
<dbReference type="GO" id="GO:0004252">
    <property type="term" value="F:serine-type endopeptidase activity"/>
    <property type="evidence" value="ECO:0007669"/>
    <property type="project" value="UniProtKB-UniRule"/>
</dbReference>
<dbReference type="Proteomes" id="UP000188603">
    <property type="component" value="Chromosome"/>
</dbReference>
<comment type="similarity">
    <text evidence="1 6 7">Belongs to the peptidase S8 family.</text>
</comment>
<evidence type="ECO:0000313" key="10">
    <source>
        <dbReference type="EMBL" id="AQS56298.1"/>
    </source>
</evidence>
<dbReference type="RefSeq" id="WP_077720159.1">
    <property type="nucleotide sequence ID" value="NZ_CP019699.1"/>
</dbReference>
<keyword evidence="2 6" id="KW-0645">Protease</keyword>